<keyword evidence="4" id="KW-0677">Repeat</keyword>
<evidence type="ECO:0000256" key="7">
    <source>
        <dbReference type="PROSITE-ProRule" id="PRU00221"/>
    </source>
</evidence>
<sequence>MSSFRIKFVTKQEKYAIPSLPYELSSSAGGKELNALINAVLSESNAEWNPLEFDFLIFDQLLKDTIEEHLNDVFAKTGEVISSENELIVEYIVKEPTPEAFNSLLNDDWVSCIHTNDTLIINGCYDGLINIWLTNGQHLISIPAHGSPVKDVCFVLEQSLSEAGIAFEDDDYMFMSASHDENIILWKFNVNSKEVDCLNVFRGHERSVDCIALNNDILASGSFDNRIKIWSLSNKEKNSESRDNSKTKKKADSTEEEMENITRTPLFTMGGHSEAVTDIAWLTDSNSNDVVDLASCSMDNTIRLWDIEVGKEKSTLSGSKAFLAMDFSVLNRCLITGSCDRHIRLWDPRSNEGSLVKSVFTNHQGWVSSICWSKTKEHLFISGGYDNYVKQWDTRCQKAPLYDLIGHNDKVLAVDWSNPRYIISGASDNHMRIFQVKDNNE</sequence>
<dbReference type="GO" id="GO:0005654">
    <property type="term" value="C:nucleoplasm"/>
    <property type="evidence" value="ECO:0007669"/>
    <property type="project" value="UniProtKB-SubCell"/>
</dbReference>
<keyword evidence="1 6" id="KW-0690">Ribosome biogenesis</keyword>
<comment type="function">
    <text evidence="6">Required for maturation of ribosomal RNAs and formation of the large ribosomal subunit.</text>
</comment>
<dbReference type="PANTHER" id="PTHR19855:SF11">
    <property type="entry name" value="RIBOSOME BIOGENESIS PROTEIN WDR12"/>
    <property type="match status" value="1"/>
</dbReference>
<dbReference type="InterPro" id="IPR012972">
    <property type="entry name" value="NLE"/>
</dbReference>
<dbReference type="FunFam" id="2.130.10.10:FF:001898">
    <property type="entry name" value="Ribosome biogenesis protein WDR12 homolog"/>
    <property type="match status" value="1"/>
</dbReference>
<name>A0A443REC9_9ACAR</name>
<dbReference type="InterPro" id="IPR020472">
    <property type="entry name" value="WD40_PAC1"/>
</dbReference>
<dbReference type="HAMAP" id="MF_03029">
    <property type="entry name" value="WDR12"/>
    <property type="match status" value="1"/>
</dbReference>
<keyword evidence="3 7" id="KW-0853">WD repeat</keyword>
<dbReference type="Gene3D" id="2.130.10.10">
    <property type="entry name" value="YVTN repeat-like/Quinoprotein amine dehydrogenase"/>
    <property type="match status" value="1"/>
</dbReference>
<proteinExistence type="inferred from homology"/>
<dbReference type="Pfam" id="PF08154">
    <property type="entry name" value="NLE"/>
    <property type="match status" value="1"/>
</dbReference>
<dbReference type="GO" id="GO:0043021">
    <property type="term" value="F:ribonucleoprotein complex binding"/>
    <property type="evidence" value="ECO:0007669"/>
    <property type="project" value="UniProtKB-UniRule"/>
</dbReference>
<dbReference type="STRING" id="1965070.A0A443REC9"/>
<dbReference type="GO" id="GO:0000463">
    <property type="term" value="P:maturation of LSU-rRNA from tricistronic rRNA transcript (SSU-rRNA, 5.8S rRNA, LSU-rRNA)"/>
    <property type="evidence" value="ECO:0007669"/>
    <property type="project" value="UniProtKB-UniRule"/>
</dbReference>
<evidence type="ECO:0000256" key="6">
    <source>
        <dbReference type="HAMAP-Rule" id="MF_03029"/>
    </source>
</evidence>
<evidence type="ECO:0000313" key="10">
    <source>
        <dbReference type="EMBL" id="RWS13622.1"/>
    </source>
</evidence>
<organism evidence="10 11">
    <name type="scientific">Dinothrombium tinctorium</name>
    <dbReference type="NCBI Taxonomy" id="1965070"/>
    <lineage>
        <taxon>Eukaryota</taxon>
        <taxon>Metazoa</taxon>
        <taxon>Ecdysozoa</taxon>
        <taxon>Arthropoda</taxon>
        <taxon>Chelicerata</taxon>
        <taxon>Arachnida</taxon>
        <taxon>Acari</taxon>
        <taxon>Acariformes</taxon>
        <taxon>Trombidiformes</taxon>
        <taxon>Prostigmata</taxon>
        <taxon>Anystina</taxon>
        <taxon>Parasitengona</taxon>
        <taxon>Trombidioidea</taxon>
        <taxon>Trombidiidae</taxon>
        <taxon>Dinothrombium</taxon>
    </lineage>
</organism>
<dbReference type="AlphaFoldDB" id="A0A443REC9"/>
<dbReference type="CDD" id="cd00200">
    <property type="entry name" value="WD40"/>
    <property type="match status" value="1"/>
</dbReference>
<feature type="domain" description="NLE" evidence="9">
    <location>
        <begin position="5"/>
        <end position="70"/>
    </location>
</feature>
<reference evidence="10 11" key="1">
    <citation type="journal article" date="2018" name="Gigascience">
        <title>Genomes of trombidid mites reveal novel predicted allergens and laterally-transferred genes associated with secondary metabolism.</title>
        <authorList>
            <person name="Dong X."/>
            <person name="Chaisiri K."/>
            <person name="Xia D."/>
            <person name="Armstrong S.D."/>
            <person name="Fang Y."/>
            <person name="Donnelly M.J."/>
            <person name="Kadowaki T."/>
            <person name="McGarry J.W."/>
            <person name="Darby A.C."/>
            <person name="Makepeace B.L."/>
        </authorList>
    </citation>
    <scope>NUCLEOTIDE SEQUENCE [LARGE SCALE GENOMIC DNA]</scope>
    <source>
        <strain evidence="10">UoL-WK</strain>
    </source>
</reference>
<dbReference type="PROSITE" id="PS00678">
    <property type="entry name" value="WD_REPEATS_1"/>
    <property type="match status" value="1"/>
</dbReference>
<dbReference type="Proteomes" id="UP000285301">
    <property type="component" value="Unassembled WGS sequence"/>
</dbReference>
<feature type="repeat" description="WD" evidence="7">
    <location>
        <begin position="360"/>
        <end position="395"/>
    </location>
</feature>
<comment type="subcellular location">
    <subcellularLocation>
        <location evidence="6">Nucleus</location>
        <location evidence="6">Nucleolus</location>
    </subcellularLocation>
    <subcellularLocation>
        <location evidence="6">Nucleus</location>
        <location evidence="6">Nucleoplasm</location>
    </subcellularLocation>
</comment>
<dbReference type="InterPro" id="IPR019775">
    <property type="entry name" value="WD40_repeat_CS"/>
</dbReference>
<feature type="region of interest" description="Disordered" evidence="8">
    <location>
        <begin position="238"/>
        <end position="259"/>
    </location>
</feature>
<feature type="repeat" description="WD" evidence="7">
    <location>
        <begin position="201"/>
        <end position="240"/>
    </location>
</feature>
<feature type="repeat" description="WD" evidence="7">
    <location>
        <begin position="334"/>
        <end position="356"/>
    </location>
</feature>
<dbReference type="SUPFAM" id="SSF50978">
    <property type="entry name" value="WD40 repeat-like"/>
    <property type="match status" value="1"/>
</dbReference>
<evidence type="ECO:0000313" key="11">
    <source>
        <dbReference type="Proteomes" id="UP000285301"/>
    </source>
</evidence>
<dbReference type="GO" id="GO:0005730">
    <property type="term" value="C:nucleolus"/>
    <property type="evidence" value="ECO:0007669"/>
    <property type="project" value="UniProtKB-SubCell"/>
</dbReference>
<dbReference type="InterPro" id="IPR015943">
    <property type="entry name" value="WD40/YVTN_repeat-like_dom_sf"/>
</dbReference>
<dbReference type="EMBL" id="NCKU01000934">
    <property type="protein sequence ID" value="RWS13622.1"/>
    <property type="molecule type" value="Genomic_DNA"/>
</dbReference>
<gene>
    <name evidence="10" type="ORF">B4U79_02827</name>
</gene>
<keyword evidence="2 6" id="KW-0698">rRNA processing</keyword>
<protein>
    <recommendedName>
        <fullName evidence="6">Ribosome biogenesis protein WDR12 homolog</fullName>
    </recommendedName>
</protein>
<dbReference type="PROSITE" id="PS50082">
    <property type="entry name" value="WD_REPEATS_2"/>
    <property type="match status" value="5"/>
</dbReference>
<dbReference type="InterPro" id="IPR001680">
    <property type="entry name" value="WD40_rpt"/>
</dbReference>
<dbReference type="InterPro" id="IPR028599">
    <property type="entry name" value="WDR12/Ytm1"/>
</dbReference>
<keyword evidence="5 6" id="KW-0539">Nucleus</keyword>
<evidence type="ECO:0000256" key="3">
    <source>
        <dbReference type="ARBA" id="ARBA00022574"/>
    </source>
</evidence>
<comment type="similarity">
    <text evidence="6">Belongs to the WD repeat WDR12/YTM1 family.</text>
</comment>
<dbReference type="PROSITE" id="PS50294">
    <property type="entry name" value="WD_REPEATS_REGION"/>
    <property type="match status" value="4"/>
</dbReference>
<feature type="repeat" description="WD" evidence="7">
    <location>
        <begin position="404"/>
        <end position="441"/>
    </location>
</feature>
<dbReference type="PANTHER" id="PTHR19855">
    <property type="entry name" value="WD40 REPEAT PROTEIN 12, 37"/>
    <property type="match status" value="1"/>
</dbReference>
<evidence type="ECO:0000256" key="1">
    <source>
        <dbReference type="ARBA" id="ARBA00022517"/>
    </source>
</evidence>
<accession>A0A443REC9</accession>
<dbReference type="GO" id="GO:0000466">
    <property type="term" value="P:maturation of 5.8S rRNA from tricistronic rRNA transcript (SSU-rRNA, 5.8S rRNA, LSU-rRNA)"/>
    <property type="evidence" value="ECO:0007669"/>
    <property type="project" value="UniProtKB-UniRule"/>
</dbReference>
<dbReference type="InterPro" id="IPR036322">
    <property type="entry name" value="WD40_repeat_dom_sf"/>
</dbReference>
<keyword evidence="11" id="KW-1185">Reference proteome</keyword>
<dbReference type="GO" id="GO:0030687">
    <property type="term" value="C:preribosome, large subunit precursor"/>
    <property type="evidence" value="ECO:0007669"/>
    <property type="project" value="UniProtKB-UniRule"/>
</dbReference>
<evidence type="ECO:0000259" key="9">
    <source>
        <dbReference type="Pfam" id="PF08154"/>
    </source>
</evidence>
<dbReference type="Pfam" id="PF00400">
    <property type="entry name" value="WD40"/>
    <property type="match status" value="5"/>
</dbReference>
<evidence type="ECO:0000256" key="8">
    <source>
        <dbReference type="SAM" id="MobiDB-lite"/>
    </source>
</evidence>
<dbReference type="PRINTS" id="PR00320">
    <property type="entry name" value="GPROTEINBRPT"/>
</dbReference>
<comment type="caution">
    <text evidence="10">The sequence shown here is derived from an EMBL/GenBank/DDBJ whole genome shotgun (WGS) entry which is preliminary data.</text>
</comment>
<feature type="repeat" description="WD" evidence="7">
    <location>
        <begin position="269"/>
        <end position="315"/>
    </location>
</feature>
<dbReference type="SMART" id="SM00320">
    <property type="entry name" value="WD40"/>
    <property type="match status" value="7"/>
</dbReference>
<feature type="compositionally biased region" description="Basic and acidic residues" evidence="8">
    <location>
        <begin position="238"/>
        <end position="253"/>
    </location>
</feature>
<evidence type="ECO:0000256" key="4">
    <source>
        <dbReference type="ARBA" id="ARBA00022737"/>
    </source>
</evidence>
<evidence type="ECO:0000256" key="5">
    <source>
        <dbReference type="ARBA" id="ARBA00023242"/>
    </source>
</evidence>
<dbReference type="OrthoDB" id="10251381at2759"/>
<evidence type="ECO:0000256" key="2">
    <source>
        <dbReference type="ARBA" id="ARBA00022552"/>
    </source>
</evidence>